<accession>A0AAW2SRG0</accession>
<dbReference type="PANTHER" id="PTHR48475">
    <property type="entry name" value="RIBONUCLEASE H"/>
    <property type="match status" value="1"/>
</dbReference>
<dbReference type="InterPro" id="IPR012337">
    <property type="entry name" value="RNaseH-like_sf"/>
</dbReference>
<organism evidence="1">
    <name type="scientific">Sesamum latifolium</name>
    <dbReference type="NCBI Taxonomy" id="2727402"/>
    <lineage>
        <taxon>Eukaryota</taxon>
        <taxon>Viridiplantae</taxon>
        <taxon>Streptophyta</taxon>
        <taxon>Embryophyta</taxon>
        <taxon>Tracheophyta</taxon>
        <taxon>Spermatophyta</taxon>
        <taxon>Magnoliopsida</taxon>
        <taxon>eudicotyledons</taxon>
        <taxon>Gunneridae</taxon>
        <taxon>Pentapetalae</taxon>
        <taxon>asterids</taxon>
        <taxon>lamiids</taxon>
        <taxon>Lamiales</taxon>
        <taxon>Pedaliaceae</taxon>
        <taxon>Sesamum</taxon>
    </lineage>
</organism>
<sequence length="134" mass="15141">MPKACPANPRPNRTIQSHIITFPILSVGNEYSRTLPNCISTTQVEVTNHILVQGIETKLEQAGGQWVDMLPGVLWSYRTTSQSTTGETPFWYTESVISAETELETFRIQHYEQENNDNLLGANMDLIDEVREDA</sequence>
<evidence type="ECO:0000313" key="1">
    <source>
        <dbReference type="EMBL" id="KAL0395080.1"/>
    </source>
</evidence>
<dbReference type="InterPro" id="IPR036397">
    <property type="entry name" value="RNaseH_sf"/>
</dbReference>
<dbReference type="PANTHER" id="PTHR48475:SF2">
    <property type="entry name" value="RIBONUCLEASE H"/>
    <property type="match status" value="1"/>
</dbReference>
<dbReference type="GO" id="GO:0003676">
    <property type="term" value="F:nucleic acid binding"/>
    <property type="evidence" value="ECO:0007669"/>
    <property type="project" value="InterPro"/>
</dbReference>
<gene>
    <name evidence="1" type="ORF">Slati_4474200</name>
</gene>
<comment type="caution">
    <text evidence="1">The sequence shown here is derived from an EMBL/GenBank/DDBJ whole genome shotgun (WGS) entry which is preliminary data.</text>
</comment>
<dbReference type="AlphaFoldDB" id="A0AAW2SRG0"/>
<dbReference type="Gene3D" id="3.30.420.10">
    <property type="entry name" value="Ribonuclease H-like superfamily/Ribonuclease H"/>
    <property type="match status" value="1"/>
</dbReference>
<dbReference type="EMBL" id="JACGWN010000016">
    <property type="protein sequence ID" value="KAL0395080.1"/>
    <property type="molecule type" value="Genomic_DNA"/>
</dbReference>
<dbReference type="SUPFAM" id="SSF53098">
    <property type="entry name" value="Ribonuclease H-like"/>
    <property type="match status" value="1"/>
</dbReference>
<reference evidence="1" key="1">
    <citation type="submission" date="2020-06" db="EMBL/GenBank/DDBJ databases">
        <authorList>
            <person name="Li T."/>
            <person name="Hu X."/>
            <person name="Zhang T."/>
            <person name="Song X."/>
            <person name="Zhang H."/>
            <person name="Dai N."/>
            <person name="Sheng W."/>
            <person name="Hou X."/>
            <person name="Wei L."/>
        </authorList>
    </citation>
    <scope>NUCLEOTIDE SEQUENCE</scope>
    <source>
        <strain evidence="1">KEN1</strain>
        <tissue evidence="1">Leaf</tissue>
    </source>
</reference>
<protein>
    <submittedName>
        <fullName evidence="1">Uncharacterized protein</fullName>
    </submittedName>
</protein>
<reference evidence="1" key="2">
    <citation type="journal article" date="2024" name="Plant">
        <title>Genomic evolution and insights into agronomic trait innovations of Sesamum species.</title>
        <authorList>
            <person name="Miao H."/>
            <person name="Wang L."/>
            <person name="Qu L."/>
            <person name="Liu H."/>
            <person name="Sun Y."/>
            <person name="Le M."/>
            <person name="Wang Q."/>
            <person name="Wei S."/>
            <person name="Zheng Y."/>
            <person name="Lin W."/>
            <person name="Duan Y."/>
            <person name="Cao H."/>
            <person name="Xiong S."/>
            <person name="Wang X."/>
            <person name="Wei L."/>
            <person name="Li C."/>
            <person name="Ma Q."/>
            <person name="Ju M."/>
            <person name="Zhao R."/>
            <person name="Li G."/>
            <person name="Mu C."/>
            <person name="Tian Q."/>
            <person name="Mei H."/>
            <person name="Zhang T."/>
            <person name="Gao T."/>
            <person name="Zhang H."/>
        </authorList>
    </citation>
    <scope>NUCLEOTIDE SEQUENCE</scope>
    <source>
        <strain evidence="1">KEN1</strain>
    </source>
</reference>
<proteinExistence type="predicted"/>
<name>A0AAW2SRG0_9LAMI</name>